<comment type="caution">
    <text evidence="1">The sequence shown here is derived from an EMBL/GenBank/DDBJ whole genome shotgun (WGS) entry which is preliminary data.</text>
</comment>
<gene>
    <name evidence="1" type="ORF">U0070_014153</name>
</gene>
<keyword evidence="2" id="KW-1185">Reference proteome</keyword>
<evidence type="ECO:0000313" key="2">
    <source>
        <dbReference type="Proteomes" id="UP001488838"/>
    </source>
</evidence>
<proteinExistence type="predicted"/>
<dbReference type="Proteomes" id="UP001488838">
    <property type="component" value="Unassembled WGS sequence"/>
</dbReference>
<name>A0AAW0JE63_MYOGA</name>
<organism evidence="1 2">
    <name type="scientific">Myodes glareolus</name>
    <name type="common">Bank vole</name>
    <name type="synonym">Clethrionomys glareolus</name>
    <dbReference type="NCBI Taxonomy" id="447135"/>
    <lineage>
        <taxon>Eukaryota</taxon>
        <taxon>Metazoa</taxon>
        <taxon>Chordata</taxon>
        <taxon>Craniata</taxon>
        <taxon>Vertebrata</taxon>
        <taxon>Euteleostomi</taxon>
        <taxon>Mammalia</taxon>
        <taxon>Eutheria</taxon>
        <taxon>Euarchontoglires</taxon>
        <taxon>Glires</taxon>
        <taxon>Rodentia</taxon>
        <taxon>Myomorpha</taxon>
        <taxon>Muroidea</taxon>
        <taxon>Cricetidae</taxon>
        <taxon>Arvicolinae</taxon>
        <taxon>Myodes</taxon>
    </lineage>
</organism>
<dbReference type="EMBL" id="JBBHLL010000043">
    <property type="protein sequence ID" value="KAK7824947.1"/>
    <property type="molecule type" value="Genomic_DNA"/>
</dbReference>
<sequence>MPVHRCVAIDEKGFGVVPQLDGIQPLSDRGTSGKTELGSHSPRACQASSTVEHAQKSGTVWDVRGTVGGQQAFLTTVHSNAAGFDSLNSKISFASLNCSCEHLSANHIIIHVRQSRRDENEAFFLGAVMSAAGDVISTAASEDKRDPGGCWPADLTYASLRVAKQKAITKSVPQCFTLSSCCKCHQAVLSCPEGCLSLTPNQLCGCSPYFLNVMVPVTAGAGTSRFQGHACTDKHSGKLLSPPWDLKRPCMTYVTEQMK</sequence>
<evidence type="ECO:0000313" key="1">
    <source>
        <dbReference type="EMBL" id="KAK7824947.1"/>
    </source>
</evidence>
<protein>
    <submittedName>
        <fullName evidence="1">Uncharacterized protein</fullName>
    </submittedName>
</protein>
<reference evidence="1 2" key="1">
    <citation type="journal article" date="2023" name="bioRxiv">
        <title>Conserved and derived expression patterns and positive selection on dental genes reveal complex evolutionary context of ever-growing rodent molars.</title>
        <authorList>
            <person name="Calamari Z.T."/>
            <person name="Song A."/>
            <person name="Cohen E."/>
            <person name="Akter M."/>
            <person name="Roy R.D."/>
            <person name="Hallikas O."/>
            <person name="Christensen M.M."/>
            <person name="Li P."/>
            <person name="Marangoni P."/>
            <person name="Jernvall J."/>
            <person name="Klein O.D."/>
        </authorList>
    </citation>
    <scope>NUCLEOTIDE SEQUENCE [LARGE SCALE GENOMIC DNA]</scope>
    <source>
        <strain evidence="1">V071</strain>
    </source>
</reference>
<accession>A0AAW0JE63</accession>
<dbReference type="AlphaFoldDB" id="A0AAW0JE63"/>